<evidence type="ECO:0000313" key="11">
    <source>
        <dbReference type="Proteomes" id="UP000077671"/>
    </source>
</evidence>
<keyword evidence="3 7" id="KW-0238">DNA-binding</keyword>
<feature type="region of interest" description="Disordered" evidence="9">
    <location>
        <begin position="218"/>
        <end position="287"/>
    </location>
</feature>
<dbReference type="GO" id="GO:0003677">
    <property type="term" value="F:DNA binding"/>
    <property type="evidence" value="ECO:0007669"/>
    <property type="project" value="UniProtKB-UniRule"/>
</dbReference>
<dbReference type="SUPFAM" id="SSF46689">
    <property type="entry name" value="Homeodomain-like"/>
    <property type="match status" value="1"/>
</dbReference>
<dbReference type="PROSITE" id="PS50071">
    <property type="entry name" value="HOMEOBOX_2"/>
    <property type="match status" value="1"/>
</dbReference>
<keyword evidence="6 7" id="KW-0539">Nucleus</keyword>
<dbReference type="InterPro" id="IPR001356">
    <property type="entry name" value="HD"/>
</dbReference>
<proteinExistence type="predicted"/>
<evidence type="ECO:0000256" key="2">
    <source>
        <dbReference type="ARBA" id="ARBA00023015"/>
    </source>
</evidence>
<evidence type="ECO:0000256" key="5">
    <source>
        <dbReference type="ARBA" id="ARBA00023163"/>
    </source>
</evidence>
<dbReference type="CDD" id="cd00086">
    <property type="entry name" value="homeodomain"/>
    <property type="match status" value="1"/>
</dbReference>
<dbReference type="EMBL" id="LWDD02001748">
    <property type="protein sequence ID" value="KAE8245802.1"/>
    <property type="molecule type" value="Genomic_DNA"/>
</dbReference>
<reference evidence="10" key="1">
    <citation type="submission" date="2016-04" db="EMBL/GenBank/DDBJ databases">
        <authorList>
            <person name="Nguyen H.D."/>
            <person name="Kesanakurti P."/>
            <person name="Cullis J."/>
            <person name="Levesque C.A."/>
            <person name="Hambleton S."/>
        </authorList>
    </citation>
    <scope>NUCLEOTIDE SEQUENCE</scope>
    <source>
        <strain evidence="10">DAOMC 238032</strain>
    </source>
</reference>
<sequence length="593" mass="64148">MESLKSADSQYLLEIAQDCDFLIQRLSAQQGPLEPSNVDLPIAKIDIIGYGSAKFSEALQRHRLSQSLSTKLLDIYVRAVENFAAEASRVASTAKIPAGPSGTTIGFANAVQAFAQRKCDDLQETMLATLQEGKKRLEVEISESAAEDEDEDDDDASDDDSSSSSDDAADAGGARKHPPQALRILELAFERTSNITHAEKNRIARAIGLTPRQVTVWFQNRRNRRKPESARTPVSQPESSKKRKLATLQTADIDDEMEEVARVPTSLPEKRQRCSRQTSAASSSSISSVASFESNLGEWTSHGAKYGRGPKPRNDSGDSSFTSVTSISSGSMDSSLADISQLSQESKGPPLRTEQPPMHDFLFHPDGSIQPDWDDLELDLGQLEQSLAESFQMGASLVTSPSLAEAPVQPLTVSALRQIEDRTPTSGASFAEQQCLAAAHPSIAAFNSISQAENWSFLQTGVLGMPASQDPPTYSNDEWQSALLNLDCDVSDISSALSFVDEIRSNASQSGHSHQQDSASQLNAFLSQYGQDFGSSLSGHSSGAESDDSKLHLDFDFDFSRLGFATSPVSTPSIASEDMRLNTIPEQADKQLC</sequence>
<dbReference type="InterPro" id="IPR050762">
    <property type="entry name" value="HD-ZIP_Homeobox_LZ_Class_II"/>
</dbReference>
<name>A0A177U1C7_9BASI</name>
<evidence type="ECO:0000256" key="6">
    <source>
        <dbReference type="ARBA" id="ARBA00023242"/>
    </source>
</evidence>
<comment type="subcellular location">
    <subcellularLocation>
        <location evidence="1 7 8">Nucleus</location>
    </subcellularLocation>
</comment>
<evidence type="ECO:0000256" key="8">
    <source>
        <dbReference type="RuleBase" id="RU000682"/>
    </source>
</evidence>
<accession>A0A177U1C7</accession>
<dbReference type="InterPro" id="IPR009057">
    <property type="entry name" value="Homeodomain-like_sf"/>
</dbReference>
<dbReference type="GO" id="GO:0000981">
    <property type="term" value="F:DNA-binding transcription factor activity, RNA polymerase II-specific"/>
    <property type="evidence" value="ECO:0007669"/>
    <property type="project" value="InterPro"/>
</dbReference>
<dbReference type="PROSITE" id="PS00027">
    <property type="entry name" value="HOMEOBOX_1"/>
    <property type="match status" value="1"/>
</dbReference>
<feature type="compositionally biased region" description="Low complexity" evidence="9">
    <location>
        <begin position="275"/>
        <end position="287"/>
    </location>
</feature>
<evidence type="ECO:0000256" key="9">
    <source>
        <dbReference type="SAM" id="MobiDB-lite"/>
    </source>
</evidence>
<dbReference type="PANTHER" id="PTHR45714">
    <property type="entry name" value="HOMEOBOX-LEUCINE ZIPPER PROTEIN HAT14"/>
    <property type="match status" value="1"/>
</dbReference>
<dbReference type="Gene3D" id="1.10.10.60">
    <property type="entry name" value="Homeodomain-like"/>
    <property type="match status" value="1"/>
</dbReference>
<dbReference type="Proteomes" id="UP000077671">
    <property type="component" value="Unassembled WGS sequence"/>
</dbReference>
<evidence type="ECO:0000256" key="3">
    <source>
        <dbReference type="ARBA" id="ARBA00023125"/>
    </source>
</evidence>
<keyword evidence="4 7" id="KW-0371">Homeobox</keyword>
<dbReference type="PANTHER" id="PTHR45714:SF34">
    <property type="entry name" value="HOMEOBOX-LEUCINE ZIPPER PROTEIN HAT9"/>
    <property type="match status" value="1"/>
</dbReference>
<evidence type="ECO:0000256" key="4">
    <source>
        <dbReference type="ARBA" id="ARBA00023155"/>
    </source>
</evidence>
<dbReference type="AlphaFoldDB" id="A0A177U1C7"/>
<keyword evidence="5" id="KW-0804">Transcription</keyword>
<dbReference type="InterPro" id="IPR017970">
    <property type="entry name" value="Homeobox_CS"/>
</dbReference>
<feature type="compositionally biased region" description="Acidic residues" evidence="9">
    <location>
        <begin position="145"/>
        <end position="161"/>
    </location>
</feature>
<keyword evidence="2" id="KW-0805">Transcription regulation</keyword>
<feature type="region of interest" description="Disordered" evidence="9">
    <location>
        <begin position="302"/>
        <end position="367"/>
    </location>
</feature>
<evidence type="ECO:0000256" key="1">
    <source>
        <dbReference type="ARBA" id="ARBA00004123"/>
    </source>
</evidence>
<feature type="compositionally biased region" description="Low complexity" evidence="9">
    <location>
        <begin position="317"/>
        <end position="340"/>
    </location>
</feature>
<dbReference type="SMART" id="SM00389">
    <property type="entry name" value="HOX"/>
    <property type="match status" value="1"/>
</dbReference>
<gene>
    <name evidence="10" type="ORF">A4X03_0g7417</name>
</gene>
<evidence type="ECO:0000256" key="7">
    <source>
        <dbReference type="PROSITE-ProRule" id="PRU00108"/>
    </source>
</evidence>
<feature type="region of interest" description="Disordered" evidence="9">
    <location>
        <begin position="143"/>
        <end position="178"/>
    </location>
</feature>
<protein>
    <submittedName>
        <fullName evidence="10">Uncharacterized protein</fullName>
    </submittedName>
</protein>
<dbReference type="GO" id="GO:0005634">
    <property type="term" value="C:nucleus"/>
    <property type="evidence" value="ECO:0007669"/>
    <property type="project" value="UniProtKB-SubCell"/>
</dbReference>
<evidence type="ECO:0000313" key="10">
    <source>
        <dbReference type="EMBL" id="KAE8245802.1"/>
    </source>
</evidence>
<comment type="caution">
    <text evidence="10">The sequence shown here is derived from an EMBL/GenBank/DDBJ whole genome shotgun (WGS) entry which is preliminary data.</text>
</comment>
<organism evidence="10 11">
    <name type="scientific">Tilletia caries</name>
    <name type="common">wheat bunt fungus</name>
    <dbReference type="NCBI Taxonomy" id="13290"/>
    <lineage>
        <taxon>Eukaryota</taxon>
        <taxon>Fungi</taxon>
        <taxon>Dikarya</taxon>
        <taxon>Basidiomycota</taxon>
        <taxon>Ustilaginomycotina</taxon>
        <taxon>Exobasidiomycetes</taxon>
        <taxon>Tilletiales</taxon>
        <taxon>Tilletiaceae</taxon>
        <taxon>Tilletia</taxon>
    </lineage>
</organism>
<dbReference type="Pfam" id="PF00046">
    <property type="entry name" value="Homeodomain"/>
    <property type="match status" value="1"/>
</dbReference>
<reference evidence="10" key="2">
    <citation type="journal article" date="2019" name="IMA Fungus">
        <title>Genome sequencing and comparison of five Tilletia species to identify candidate genes for the detection of regulated species infecting wheat.</title>
        <authorList>
            <person name="Nguyen H.D.T."/>
            <person name="Sultana T."/>
            <person name="Kesanakurti P."/>
            <person name="Hambleton S."/>
        </authorList>
    </citation>
    <scope>NUCLEOTIDE SEQUENCE</scope>
    <source>
        <strain evidence="10">DAOMC 238032</strain>
    </source>
</reference>
<feature type="DNA-binding region" description="Homeobox" evidence="7">
    <location>
        <begin position="182"/>
        <end position="229"/>
    </location>
</feature>